<reference evidence="4" key="1">
    <citation type="journal article" date="2020" name="mSystems">
        <title>Genome- and Community-Level Interaction Insights into Carbon Utilization and Element Cycling Functions of Hydrothermarchaeota in Hydrothermal Sediment.</title>
        <authorList>
            <person name="Zhou Z."/>
            <person name="Liu Y."/>
            <person name="Xu W."/>
            <person name="Pan J."/>
            <person name="Luo Z.H."/>
            <person name="Li M."/>
        </authorList>
    </citation>
    <scope>NUCLEOTIDE SEQUENCE [LARGE SCALE GENOMIC DNA]</scope>
    <source>
        <strain evidence="3">SpSt-638</strain>
        <strain evidence="4">SpSt-648</strain>
    </source>
</reference>
<comment type="caution">
    <text evidence="4">The sequence shown here is derived from an EMBL/GenBank/DDBJ whole genome shotgun (WGS) entry which is preliminary data.</text>
</comment>
<dbReference type="PANTHER" id="PTHR42947:SF1">
    <property type="entry name" value="COB--COM HETERODISULFIDE REDUCTASE SUBUNIT B 1"/>
    <property type="match status" value="1"/>
</dbReference>
<proteinExistence type="predicted"/>
<evidence type="ECO:0000313" key="4">
    <source>
        <dbReference type="EMBL" id="HGQ74027.1"/>
    </source>
</evidence>
<gene>
    <name evidence="3" type="ORF">ENU09_02815</name>
    <name evidence="4" type="ORF">ENU20_03000</name>
</gene>
<dbReference type="EMBL" id="DTBE01000072">
    <property type="protein sequence ID" value="HGQ59629.1"/>
    <property type="molecule type" value="Genomic_DNA"/>
</dbReference>
<keyword evidence="1" id="KW-0560">Oxidoreductase</keyword>
<dbReference type="PANTHER" id="PTHR42947">
    <property type="entry name" value="COB--COM HETERODISULFIDE REDUCTASE SUBUNIT B 1"/>
    <property type="match status" value="1"/>
</dbReference>
<dbReference type="InterPro" id="IPR051278">
    <property type="entry name" value="HdrB/HdrD_reductase"/>
</dbReference>
<dbReference type="GO" id="GO:0016491">
    <property type="term" value="F:oxidoreductase activity"/>
    <property type="evidence" value="ECO:0007669"/>
    <property type="project" value="UniProtKB-KW"/>
</dbReference>
<dbReference type="Pfam" id="PF02754">
    <property type="entry name" value="CCG"/>
    <property type="match status" value="2"/>
</dbReference>
<evidence type="ECO:0000259" key="2">
    <source>
        <dbReference type="Pfam" id="PF02754"/>
    </source>
</evidence>
<protein>
    <recommendedName>
        <fullName evidence="2">Cysteine-rich domain-containing protein</fullName>
    </recommendedName>
</protein>
<dbReference type="AlphaFoldDB" id="A0A7C4NMS1"/>
<accession>A0A7C4NMS1</accession>
<evidence type="ECO:0000313" key="3">
    <source>
        <dbReference type="EMBL" id="HGQ59629.1"/>
    </source>
</evidence>
<evidence type="ECO:0000256" key="1">
    <source>
        <dbReference type="ARBA" id="ARBA00023002"/>
    </source>
</evidence>
<sequence length="282" mass="32339">MKLMYYPGCTLKKNAIDYEKSSLAVLKKLGFNIEELSKWYCCGATFGLIIDELVKHLGAYRTLVKAQIQSRTSGTRDLLVLCPFCYNVLKRVGKLLAEDAESYHRITKYADDEEPYRFGINVLHFIEVIYSNLDKLTKAINNRIDNVKIAVYYGCSIVRPKNIAVDNAENPTIIEKIIEAIGAEPVNYPLKTDCCGSYQILIDKNIVYSNSNRILESIPRDTDLVVTICPLCYYNLRETTSCFEKKFKHIRIAYLSEVLAYAMGLEEYVSNDILWVFKEKIQ</sequence>
<feature type="domain" description="Cysteine-rich" evidence="2">
    <location>
        <begin position="4"/>
        <end position="90"/>
    </location>
</feature>
<dbReference type="InterPro" id="IPR004017">
    <property type="entry name" value="Cys_rich_dom"/>
</dbReference>
<dbReference type="EMBL" id="DTBP01000018">
    <property type="protein sequence ID" value="HGQ74027.1"/>
    <property type="molecule type" value="Genomic_DNA"/>
</dbReference>
<dbReference type="Gene3D" id="1.20.1050.140">
    <property type="match status" value="1"/>
</dbReference>
<organism evidence="4">
    <name type="scientific">Staphylothermus marinus</name>
    <dbReference type="NCBI Taxonomy" id="2280"/>
    <lineage>
        <taxon>Archaea</taxon>
        <taxon>Thermoproteota</taxon>
        <taxon>Thermoprotei</taxon>
        <taxon>Desulfurococcales</taxon>
        <taxon>Desulfurococcaceae</taxon>
        <taxon>Staphylothermus</taxon>
    </lineage>
</organism>
<feature type="domain" description="Cysteine-rich" evidence="2">
    <location>
        <begin position="149"/>
        <end position="237"/>
    </location>
</feature>
<name>A0A7C4NMS1_STAMA</name>